<evidence type="ECO:0000313" key="1">
    <source>
        <dbReference type="EMBL" id="ADD41441.1"/>
    </source>
</evidence>
<name>D3PXH8_STANL</name>
<dbReference type="EMBL" id="CP001778">
    <property type="protein sequence ID" value="ADD41441.1"/>
    <property type="molecule type" value="Genomic_DNA"/>
</dbReference>
<keyword evidence="2" id="KW-1185">Reference proteome</keyword>
<proteinExistence type="predicted"/>
<dbReference type="InterPro" id="IPR007351">
    <property type="entry name" value="YjbR"/>
</dbReference>
<evidence type="ECO:0008006" key="3">
    <source>
        <dbReference type="Google" id="ProtNLM"/>
    </source>
</evidence>
<dbReference type="Pfam" id="PF04237">
    <property type="entry name" value="YjbR"/>
    <property type="match status" value="1"/>
</dbReference>
<dbReference type="Proteomes" id="UP000000844">
    <property type="component" value="Chromosome"/>
</dbReference>
<dbReference type="InterPro" id="IPR058532">
    <property type="entry name" value="YjbR/MT2646/Rv2570-like"/>
</dbReference>
<organism evidence="1 2">
    <name type="scientific">Stackebrandtia nassauensis (strain DSM 44728 / CIP 108903 / NRRL B-16338 / NBRC 102104 / LLR-40K-21)</name>
    <dbReference type="NCBI Taxonomy" id="446470"/>
    <lineage>
        <taxon>Bacteria</taxon>
        <taxon>Bacillati</taxon>
        <taxon>Actinomycetota</taxon>
        <taxon>Actinomycetes</taxon>
        <taxon>Glycomycetales</taxon>
        <taxon>Glycomycetaceae</taxon>
        <taxon>Stackebrandtia</taxon>
    </lineage>
</organism>
<dbReference type="OrthoDB" id="3194910at2"/>
<reference evidence="1 2" key="1">
    <citation type="journal article" date="2009" name="Stand. Genomic Sci.">
        <title>Complete genome sequence of Stackebrandtia nassauensis type strain (LLR-40K-21).</title>
        <authorList>
            <person name="Munk C."/>
            <person name="Lapidus A."/>
            <person name="Copeland A."/>
            <person name="Jando M."/>
            <person name="Mayilraj S."/>
            <person name="Glavina Del Rio T."/>
            <person name="Nolan M."/>
            <person name="Chen F."/>
            <person name="Lucas S."/>
            <person name="Tice H."/>
            <person name="Cheng J.F."/>
            <person name="Han C."/>
            <person name="Detter J.C."/>
            <person name="Bruce D."/>
            <person name="Goodwin L."/>
            <person name="Chain P."/>
            <person name="Pitluck S."/>
            <person name="Goker M."/>
            <person name="Ovchinikova G."/>
            <person name="Pati A."/>
            <person name="Ivanova N."/>
            <person name="Mavromatis K."/>
            <person name="Chen A."/>
            <person name="Palaniappan K."/>
            <person name="Land M."/>
            <person name="Hauser L."/>
            <person name="Chang Y.J."/>
            <person name="Jeffries C.D."/>
            <person name="Bristow J."/>
            <person name="Eisen J.A."/>
            <person name="Markowitz V."/>
            <person name="Hugenholtz P."/>
            <person name="Kyrpides N.C."/>
            <person name="Klenk H.P."/>
        </authorList>
    </citation>
    <scope>NUCLEOTIDE SEQUENCE [LARGE SCALE GENOMIC DNA]</scope>
    <source>
        <strain evidence="2">DSM 44728 / CIP 108903 / NRRL B-16338 / NBRC 102104 / LLR-40K-21</strain>
    </source>
</reference>
<dbReference type="eggNOG" id="COG2315">
    <property type="taxonomic scope" value="Bacteria"/>
</dbReference>
<dbReference type="PANTHER" id="PTHR35145">
    <property type="entry name" value="CYTOPLASMIC PROTEIN-RELATED"/>
    <property type="match status" value="1"/>
</dbReference>
<evidence type="ECO:0000313" key="2">
    <source>
        <dbReference type="Proteomes" id="UP000000844"/>
    </source>
</evidence>
<dbReference type="InterPro" id="IPR038056">
    <property type="entry name" value="YjbR-like_sf"/>
</dbReference>
<dbReference type="PANTHER" id="PTHR35145:SF1">
    <property type="entry name" value="CYTOPLASMIC PROTEIN"/>
    <property type="match status" value="1"/>
</dbReference>
<protein>
    <recommendedName>
        <fullName evidence="3">MmcQ-like protein</fullName>
    </recommendedName>
</protein>
<sequence length="115" mass="12965">MTPDELRELLLSFTASVEGRPFTRHPEITTFKVSGKVFALARLDDKPMTVMLKCDPEEAIRLRQEHDAIVGGFNKRHWNYVTIDGSLPDDLIEELITDSYDLVVAGLPKSKRPPG</sequence>
<dbReference type="STRING" id="446470.Snas_1743"/>
<accession>D3PXH8</accession>
<dbReference type="HOGENOM" id="CLU_105851_1_1_11"/>
<dbReference type="Gene3D" id="3.90.1150.30">
    <property type="match status" value="1"/>
</dbReference>
<dbReference type="KEGG" id="sna:Snas_1743"/>
<dbReference type="RefSeq" id="WP_013017012.1">
    <property type="nucleotide sequence ID" value="NC_013947.1"/>
</dbReference>
<dbReference type="SUPFAM" id="SSF142906">
    <property type="entry name" value="YjbR-like"/>
    <property type="match status" value="1"/>
</dbReference>
<gene>
    <name evidence="1" type="ordered locus">Snas_1743</name>
</gene>
<dbReference type="AlphaFoldDB" id="D3PXH8"/>